<dbReference type="AlphaFoldDB" id="A0A5B9QCG0"/>
<proteinExistence type="predicted"/>
<protein>
    <recommendedName>
        <fullName evidence="5">Tetratricopeptide repeat-like domain-containing protein</fullName>
    </recommendedName>
</protein>
<reference evidence="3 4" key="1">
    <citation type="submission" date="2019-08" db="EMBL/GenBank/DDBJ databases">
        <title>Deep-cultivation of Planctomycetes and their phenomic and genomic characterization uncovers novel biology.</title>
        <authorList>
            <person name="Wiegand S."/>
            <person name="Jogler M."/>
            <person name="Boedeker C."/>
            <person name="Pinto D."/>
            <person name="Vollmers J."/>
            <person name="Rivas-Marin E."/>
            <person name="Kohn T."/>
            <person name="Peeters S.H."/>
            <person name="Heuer A."/>
            <person name="Rast P."/>
            <person name="Oberbeckmann S."/>
            <person name="Bunk B."/>
            <person name="Jeske O."/>
            <person name="Meyerdierks A."/>
            <person name="Storesund J.E."/>
            <person name="Kallscheuer N."/>
            <person name="Luecker S."/>
            <person name="Lage O.M."/>
            <person name="Pohl T."/>
            <person name="Merkel B.J."/>
            <person name="Hornburger P."/>
            <person name="Mueller R.-W."/>
            <person name="Bruemmer F."/>
            <person name="Labrenz M."/>
            <person name="Spormann A.M."/>
            <person name="Op den Camp H."/>
            <person name="Overmann J."/>
            <person name="Amann R."/>
            <person name="Jetten M.S.M."/>
            <person name="Mascher T."/>
            <person name="Medema M.H."/>
            <person name="Devos D.P."/>
            <person name="Kaster A.-K."/>
            <person name="Ovreas L."/>
            <person name="Rohde M."/>
            <person name="Galperin M.Y."/>
            <person name="Jogler C."/>
        </authorList>
    </citation>
    <scope>NUCLEOTIDE SEQUENCE [LARGE SCALE GENOMIC DNA]</scope>
    <source>
        <strain evidence="3 4">Pr1d</strain>
    </source>
</reference>
<evidence type="ECO:0000313" key="3">
    <source>
        <dbReference type="EMBL" id="QEG35285.1"/>
    </source>
</evidence>
<keyword evidence="2" id="KW-0812">Transmembrane</keyword>
<feature type="compositionally biased region" description="Acidic residues" evidence="1">
    <location>
        <begin position="261"/>
        <end position="287"/>
    </location>
</feature>
<dbReference type="EMBL" id="CP042913">
    <property type="protein sequence ID" value="QEG35285.1"/>
    <property type="molecule type" value="Genomic_DNA"/>
</dbReference>
<evidence type="ECO:0000256" key="2">
    <source>
        <dbReference type="SAM" id="Phobius"/>
    </source>
</evidence>
<accession>A0A5B9QCG0</accession>
<evidence type="ECO:0008006" key="5">
    <source>
        <dbReference type="Google" id="ProtNLM"/>
    </source>
</evidence>
<keyword evidence="4" id="KW-1185">Reference proteome</keyword>
<evidence type="ECO:0000256" key="1">
    <source>
        <dbReference type="SAM" id="MobiDB-lite"/>
    </source>
</evidence>
<feature type="region of interest" description="Disordered" evidence="1">
    <location>
        <begin position="204"/>
        <end position="294"/>
    </location>
</feature>
<feature type="transmembrane region" description="Helical" evidence="2">
    <location>
        <begin position="28"/>
        <end position="49"/>
    </location>
</feature>
<keyword evidence="2" id="KW-0472">Membrane</keyword>
<evidence type="ECO:0000313" key="4">
    <source>
        <dbReference type="Proteomes" id="UP000323917"/>
    </source>
</evidence>
<dbReference type="KEGG" id="bgok:Pr1d_25810"/>
<name>A0A5B9QCG0_9BACT</name>
<dbReference type="OrthoDB" id="265362at2"/>
<feature type="compositionally biased region" description="Polar residues" evidence="1">
    <location>
        <begin position="208"/>
        <end position="218"/>
    </location>
</feature>
<organism evidence="3 4">
    <name type="scientific">Bythopirellula goksoeyrii</name>
    <dbReference type="NCBI Taxonomy" id="1400387"/>
    <lineage>
        <taxon>Bacteria</taxon>
        <taxon>Pseudomonadati</taxon>
        <taxon>Planctomycetota</taxon>
        <taxon>Planctomycetia</taxon>
        <taxon>Pirellulales</taxon>
        <taxon>Lacipirellulaceae</taxon>
        <taxon>Bythopirellula</taxon>
    </lineage>
</organism>
<dbReference type="RefSeq" id="WP_148073816.1">
    <property type="nucleotide sequence ID" value="NZ_CP042913.1"/>
</dbReference>
<dbReference type="Proteomes" id="UP000323917">
    <property type="component" value="Chromosome"/>
</dbReference>
<gene>
    <name evidence="3" type="ORF">Pr1d_25810</name>
</gene>
<keyword evidence="2" id="KW-1133">Transmembrane helix</keyword>
<sequence>MKSERRHDLETNDLAIRMKDAIETSKPYLFQLLVGVAVVALLFAFWGFWGRSSSVTEQQAWDKFMLASYSSDPEMLEMKRLAENSEYSGTSVPEWAYLMWCDRQLQIASQTYLVDREATTSRLKQIQGIFEGLTSSASVPQIRDRARYGLAQVYEMQAKVDEAEAKYSEVKGDLSSLASGRAEQLELKEVKEACNWLASAELPKRKAASTNTSGSGSRPSFEAEVPGSVAAPSAIQDSRSLEEILTGSAGTGSDEDRYQETDSENDNETVGDAPAEEPSDADSEESDEKPADGQ</sequence>